<evidence type="ECO:0000256" key="11">
    <source>
        <dbReference type="ARBA" id="ARBA00022884"/>
    </source>
</evidence>
<dbReference type="PANTHER" id="PTHR45765:SF1">
    <property type="entry name" value="METHIONINE--TRNA LIGASE, CYTOPLASMIC"/>
    <property type="match status" value="1"/>
</dbReference>
<dbReference type="Proteomes" id="UP000567099">
    <property type="component" value="Unassembled WGS sequence"/>
</dbReference>
<comment type="subunit">
    <text evidence="3 15">Homodimer.</text>
</comment>
<dbReference type="CDD" id="cd02800">
    <property type="entry name" value="tRNA_bind_EcMetRS_like"/>
    <property type="match status" value="1"/>
</dbReference>
<evidence type="ECO:0000256" key="9">
    <source>
        <dbReference type="ARBA" id="ARBA00022833"/>
    </source>
</evidence>
<reference evidence="17" key="2">
    <citation type="submission" date="2018-02" db="EMBL/GenBank/DDBJ databases">
        <title>Complete genome sequence of the Methanococcus maripaludis type strain JJ (DSM 2067), a model for selenoprotein synthesis in Archaea.</title>
        <authorList>
            <person name="Poehlein A."/>
            <person name="Heym D."/>
            <person name="Quitzke V."/>
            <person name="Fersch J."/>
            <person name="Daniel R."/>
            <person name="Rother M."/>
        </authorList>
    </citation>
    <scope>NUCLEOTIDE SEQUENCE [LARGE SCALE GENOMIC DNA]</scope>
    <source>
        <strain evidence="17">DSM 2067</strain>
    </source>
</reference>
<evidence type="ECO:0000256" key="4">
    <source>
        <dbReference type="ARBA" id="ARBA00022490"/>
    </source>
</evidence>
<dbReference type="Pfam" id="PF01588">
    <property type="entry name" value="tRNA_bind"/>
    <property type="match status" value="1"/>
</dbReference>
<dbReference type="InterPro" id="IPR029038">
    <property type="entry name" value="MetRS_Zn"/>
</dbReference>
<feature type="binding site" evidence="15">
    <location>
        <position position="145"/>
    </location>
    <ligand>
        <name>Zn(2+)</name>
        <dbReference type="ChEBI" id="CHEBI:29105"/>
    </ligand>
</feature>
<evidence type="ECO:0000256" key="10">
    <source>
        <dbReference type="ARBA" id="ARBA00022840"/>
    </source>
</evidence>
<keyword evidence="6 15" id="KW-0436">Ligase</keyword>
<feature type="short sequence motif" description="'KMSKS' region" evidence="15">
    <location>
        <begin position="323"/>
        <end position="327"/>
    </location>
</feature>
<feature type="domain" description="TRNA-binding" evidence="16">
    <location>
        <begin position="563"/>
        <end position="663"/>
    </location>
</feature>
<dbReference type="InterPro" id="IPR014758">
    <property type="entry name" value="Met-tRNA_synth"/>
</dbReference>
<keyword evidence="11 15" id="KW-0694">RNA-binding</keyword>
<dbReference type="InterPro" id="IPR012340">
    <property type="entry name" value="NA-bd_OB-fold"/>
</dbReference>
<dbReference type="GO" id="GO:0000049">
    <property type="term" value="F:tRNA binding"/>
    <property type="evidence" value="ECO:0007669"/>
    <property type="project" value="UniProtKB-UniRule"/>
</dbReference>
<evidence type="ECO:0000313" key="20">
    <source>
        <dbReference type="Proteomes" id="UP000239462"/>
    </source>
</evidence>
<evidence type="ECO:0000313" key="22">
    <source>
        <dbReference type="Proteomes" id="UP000590564"/>
    </source>
</evidence>
<evidence type="ECO:0000256" key="6">
    <source>
        <dbReference type="ARBA" id="ARBA00022598"/>
    </source>
</evidence>
<dbReference type="InterPro" id="IPR014729">
    <property type="entry name" value="Rossmann-like_a/b/a_fold"/>
</dbReference>
<dbReference type="Proteomes" id="UP000590564">
    <property type="component" value="Unassembled WGS sequence"/>
</dbReference>
<comment type="subcellular location">
    <subcellularLocation>
        <location evidence="2 15">Cytoplasm</location>
    </subcellularLocation>
</comment>
<dbReference type="HAMAP" id="MF_00098">
    <property type="entry name" value="Met_tRNA_synth_type1"/>
    <property type="match status" value="1"/>
</dbReference>
<proteinExistence type="inferred from homology"/>
<evidence type="ECO:0000256" key="8">
    <source>
        <dbReference type="ARBA" id="ARBA00022741"/>
    </source>
</evidence>
<feature type="short sequence motif" description="'HIGH' region" evidence="15">
    <location>
        <begin position="10"/>
        <end position="20"/>
    </location>
</feature>
<reference evidence="20" key="1">
    <citation type="journal article" date="2018" name="Genome Announc.">
        <title>Complete Genome Sequence of the Methanococcus maripaludis Type Strain JJ (DSM 2067), a Model for Selenoprotein Synthesis in Archaea.</title>
        <authorList>
            <person name="Poehlein A."/>
            <person name="Heym D."/>
            <person name="Quitzke V."/>
            <person name="Fersch J."/>
            <person name="Daniel R."/>
            <person name="Rother M."/>
        </authorList>
    </citation>
    <scope>NUCLEOTIDE SEQUENCE [LARGE SCALE GENOMIC DNA]</scope>
    <source>
        <strain evidence="20">DSM 2067</strain>
    </source>
</reference>
<dbReference type="SUPFAM" id="SSF50249">
    <property type="entry name" value="Nucleic acid-binding proteins"/>
    <property type="match status" value="1"/>
</dbReference>
<feature type="binding site" evidence="15">
    <location>
        <position position="157"/>
    </location>
    <ligand>
        <name>Zn(2+)</name>
        <dbReference type="ChEBI" id="CHEBI:29105"/>
    </ligand>
</feature>
<dbReference type="CDD" id="cd00814">
    <property type="entry name" value="MetRS_core"/>
    <property type="match status" value="1"/>
</dbReference>
<keyword evidence="7 15" id="KW-0479">Metal-binding</keyword>
<dbReference type="GO" id="GO:0046872">
    <property type="term" value="F:metal ion binding"/>
    <property type="evidence" value="ECO:0007669"/>
    <property type="project" value="UniProtKB-KW"/>
</dbReference>
<comment type="function">
    <text evidence="1 15">Is required not only for elongation of protein synthesis but also for the initiation of all mRNA translation through initiator tRNA(fMet) aminoacylation.</text>
</comment>
<dbReference type="EMBL" id="CP026606">
    <property type="protein sequence ID" value="AVB76143.1"/>
    <property type="molecule type" value="Genomic_DNA"/>
</dbReference>
<dbReference type="Gene3D" id="3.40.50.620">
    <property type="entry name" value="HUPs"/>
    <property type="match status" value="1"/>
</dbReference>
<dbReference type="PANTHER" id="PTHR45765">
    <property type="entry name" value="METHIONINE--TRNA LIGASE"/>
    <property type="match status" value="1"/>
</dbReference>
<dbReference type="Pfam" id="PF09334">
    <property type="entry name" value="tRNA-synt_1g"/>
    <property type="match status" value="1"/>
</dbReference>
<evidence type="ECO:0000256" key="7">
    <source>
        <dbReference type="ARBA" id="ARBA00022723"/>
    </source>
</evidence>
<dbReference type="InterPro" id="IPR033911">
    <property type="entry name" value="MetRS_core"/>
</dbReference>
<accession>A0A2L1CA12</accession>
<dbReference type="GeneID" id="36101822"/>
<dbReference type="InterPro" id="IPR041872">
    <property type="entry name" value="Anticodon_Met"/>
</dbReference>
<dbReference type="GO" id="GO:0017101">
    <property type="term" value="C:aminoacyl-tRNA synthetase multienzyme complex"/>
    <property type="evidence" value="ECO:0007669"/>
    <property type="project" value="TreeGrafter"/>
</dbReference>
<comment type="catalytic activity">
    <reaction evidence="14 15">
        <text>tRNA(Met) + L-methionine + ATP = L-methionyl-tRNA(Met) + AMP + diphosphate</text>
        <dbReference type="Rhea" id="RHEA:13481"/>
        <dbReference type="Rhea" id="RHEA-COMP:9667"/>
        <dbReference type="Rhea" id="RHEA-COMP:9698"/>
        <dbReference type="ChEBI" id="CHEBI:30616"/>
        <dbReference type="ChEBI" id="CHEBI:33019"/>
        <dbReference type="ChEBI" id="CHEBI:57844"/>
        <dbReference type="ChEBI" id="CHEBI:78442"/>
        <dbReference type="ChEBI" id="CHEBI:78530"/>
        <dbReference type="ChEBI" id="CHEBI:456215"/>
        <dbReference type="EC" id="6.1.1.10"/>
    </reaction>
</comment>
<dbReference type="NCBIfam" id="TIGR00398">
    <property type="entry name" value="metG"/>
    <property type="match status" value="1"/>
</dbReference>
<dbReference type="GO" id="GO:0004825">
    <property type="term" value="F:methionine-tRNA ligase activity"/>
    <property type="evidence" value="ECO:0007669"/>
    <property type="project" value="UniProtKB-UniRule"/>
</dbReference>
<evidence type="ECO:0000256" key="15">
    <source>
        <dbReference type="HAMAP-Rule" id="MF_00098"/>
    </source>
</evidence>
<dbReference type="KEGG" id="mmad:MMJJ_07320"/>
<keyword evidence="5 15" id="KW-0820">tRNA-binding</keyword>
<keyword evidence="4 15" id="KW-0963">Cytoplasm</keyword>
<dbReference type="Gene3D" id="1.10.730.10">
    <property type="entry name" value="Isoleucyl-tRNA Synthetase, Domain 1"/>
    <property type="match status" value="1"/>
</dbReference>
<dbReference type="InterPro" id="IPR015413">
    <property type="entry name" value="Methionyl/Leucyl_tRNA_Synth"/>
</dbReference>
<evidence type="ECO:0000259" key="16">
    <source>
        <dbReference type="PROSITE" id="PS50886"/>
    </source>
</evidence>
<dbReference type="NCBIfam" id="TIGR00399">
    <property type="entry name" value="metG_C_term"/>
    <property type="match status" value="1"/>
</dbReference>
<comment type="similarity">
    <text evidence="15">Belongs to the class-I aminoacyl-tRNA synthetase family. MetG type 1 subfamily.</text>
</comment>
<dbReference type="RefSeq" id="WP_104837727.1">
    <property type="nucleotide sequence ID" value="NZ_CP026606.1"/>
</dbReference>
<dbReference type="InterPro" id="IPR009080">
    <property type="entry name" value="tRNAsynth_Ia_anticodon-bd"/>
</dbReference>
<sequence length="663" mass="76152">MRHLVTTALAYTNGPLHLGHARSTYIPADIYTRYLKLKGEEVIHIGGTDNHGVPITLTAEKEGVKPIDIVDRYHNAIKADLDSLNICFDNFGRTHSDIHIETAQEFYSKLKENGYIYEKEIEQFYCEKCDMYLADRYVEGICPFCEGEARGDHCEVCGRHLEPTELVNPYCIHCNSKPEIKRTTHYFFKLSAMQDVLKEYIENSPEMPEHVKNMALRWIEELHDWDVSRNIKWGVPIPGCDDQVMYVWIEAPIGYVSFTKQLGNIWKSYWLENTDESKISHFIGKDITVHHAVFWPGILKGIGGYKMPNAVVSGGYLTLENKKMSTSKNWVVWVKDFVENFSSDYLRYFFMINAPLNRDTDFSWDDFQKRINTELIDIIGNFTHRTLVFTERKFGSTPIVDLNQLKGEDKKLISKCEDTEKLVDSLIREYNFKDALMEIIHLAKDGNGYFQGMAPWAIKDEERLKEVMYTCSVVLKYIIYLLSSFMPEKTALLLEYMNEELDLEVRGNPLKKPKVIFTKVSDEDISRMKENLLKATKKAETKADEKSKKVKSGEKMDIIDIDYFGNIDLRVGQILEVEEVPRSKKLYKIIADLGDEKRQIVSGLKGAYEAEELVGKKVIIICNLKPAKLCGVESQGMLLAAEDDSIVSLLALDRDLPVGSKIH</sequence>
<dbReference type="GO" id="GO:0005829">
    <property type="term" value="C:cytosol"/>
    <property type="evidence" value="ECO:0007669"/>
    <property type="project" value="TreeGrafter"/>
</dbReference>
<keyword evidence="8 15" id="KW-0547">Nucleotide-binding</keyword>
<dbReference type="InterPro" id="IPR023458">
    <property type="entry name" value="Met-tRNA_ligase_1"/>
</dbReference>
<dbReference type="InterPro" id="IPR002547">
    <property type="entry name" value="tRNA-bd_dom"/>
</dbReference>
<dbReference type="EMBL" id="JACDUO010000002">
    <property type="protein sequence ID" value="MBA2864565.1"/>
    <property type="molecule type" value="Genomic_DNA"/>
</dbReference>
<dbReference type="FunFam" id="2.20.28.20:FF:000001">
    <property type="entry name" value="Methionine--tRNA ligase"/>
    <property type="match status" value="1"/>
</dbReference>
<evidence type="ECO:0000313" key="19">
    <source>
        <dbReference type="EMBL" id="MBB6497415.1"/>
    </source>
</evidence>
<dbReference type="EMBL" id="JACHED010000003">
    <property type="protein sequence ID" value="MBB6497415.1"/>
    <property type="molecule type" value="Genomic_DNA"/>
</dbReference>
<evidence type="ECO:0000313" key="18">
    <source>
        <dbReference type="EMBL" id="MBA2864565.1"/>
    </source>
</evidence>
<dbReference type="SUPFAM" id="SSF52374">
    <property type="entry name" value="Nucleotidylyl transferase"/>
    <property type="match status" value="1"/>
</dbReference>
<dbReference type="SUPFAM" id="SSF47323">
    <property type="entry name" value="Anticodon-binding domain of a subclass of class I aminoacyl-tRNA synthetases"/>
    <property type="match status" value="1"/>
</dbReference>
<dbReference type="Proteomes" id="UP000239462">
    <property type="component" value="Chromosome"/>
</dbReference>
<dbReference type="NCBIfam" id="NF001100">
    <property type="entry name" value="PRK00133.1"/>
    <property type="match status" value="1"/>
</dbReference>
<evidence type="ECO:0000256" key="1">
    <source>
        <dbReference type="ARBA" id="ARBA00003314"/>
    </source>
</evidence>
<gene>
    <name evidence="15 17" type="primary">metG</name>
    <name evidence="18" type="ORF">HNP94_001587</name>
    <name evidence="19" type="ORF">HNP96_001458</name>
    <name evidence="17" type="ORF">MMJJ_07320</name>
</gene>
<dbReference type="InterPro" id="IPR004495">
    <property type="entry name" value="Met-tRNA-synth_bsu_C"/>
</dbReference>
<feature type="binding site" evidence="15">
    <location>
        <position position="154"/>
    </location>
    <ligand>
        <name>Zn(2+)</name>
        <dbReference type="ChEBI" id="CHEBI:29105"/>
    </ligand>
</feature>
<evidence type="ECO:0000256" key="3">
    <source>
        <dbReference type="ARBA" id="ARBA00011738"/>
    </source>
</evidence>
<evidence type="ECO:0000256" key="5">
    <source>
        <dbReference type="ARBA" id="ARBA00022555"/>
    </source>
</evidence>
<organism evidence="17 20">
    <name type="scientific">Methanococcus maripaludis</name>
    <name type="common">Methanococcus deltae</name>
    <dbReference type="NCBI Taxonomy" id="39152"/>
    <lineage>
        <taxon>Archaea</taxon>
        <taxon>Methanobacteriati</taxon>
        <taxon>Methanobacteriota</taxon>
        <taxon>Methanomada group</taxon>
        <taxon>Methanococci</taxon>
        <taxon>Methanococcales</taxon>
        <taxon>Methanococcaceae</taxon>
        <taxon>Methanococcus</taxon>
    </lineage>
</organism>
<name>A0A2L1CA12_METMI</name>
<keyword evidence="10 15" id="KW-0067">ATP-binding</keyword>
<dbReference type="Gene3D" id="2.40.50.140">
    <property type="entry name" value="Nucleic acid-binding proteins"/>
    <property type="match status" value="1"/>
</dbReference>
<dbReference type="GO" id="GO:0005524">
    <property type="term" value="F:ATP binding"/>
    <property type="evidence" value="ECO:0007669"/>
    <property type="project" value="UniProtKB-UniRule"/>
</dbReference>
<dbReference type="AlphaFoldDB" id="A0A2L1CA12"/>
<dbReference type="EC" id="6.1.1.10" evidence="15"/>
<dbReference type="SUPFAM" id="SSF57770">
    <property type="entry name" value="Methionyl-tRNA synthetase (MetRS), Zn-domain"/>
    <property type="match status" value="1"/>
</dbReference>
<feature type="binding site" evidence="15">
    <location>
        <position position="142"/>
    </location>
    <ligand>
        <name>Zn(2+)</name>
        <dbReference type="ChEBI" id="CHEBI:29105"/>
    </ligand>
</feature>
<keyword evidence="13 15" id="KW-0030">Aminoacyl-tRNA synthetase</keyword>
<dbReference type="FunFam" id="2.40.50.140:FF:000042">
    <property type="entry name" value="Methionine--tRNA ligase"/>
    <property type="match status" value="1"/>
</dbReference>
<dbReference type="CDD" id="cd07957">
    <property type="entry name" value="Anticodon_Ia_Met"/>
    <property type="match status" value="1"/>
</dbReference>
<dbReference type="Gene3D" id="2.20.28.20">
    <property type="entry name" value="Methionyl-tRNA synthetase, Zn-domain"/>
    <property type="match status" value="1"/>
</dbReference>
<feature type="binding site" evidence="15">
    <location>
        <position position="326"/>
    </location>
    <ligand>
        <name>ATP</name>
        <dbReference type="ChEBI" id="CHEBI:30616"/>
    </ligand>
</feature>
<keyword evidence="9 15" id="KW-0862">Zinc</keyword>
<dbReference type="PRINTS" id="PR01041">
    <property type="entry name" value="TRNASYNTHMET"/>
</dbReference>
<comment type="cofactor">
    <cofactor evidence="15">
        <name>Zn(2+)</name>
        <dbReference type="ChEBI" id="CHEBI:29105"/>
    </cofactor>
    <text evidence="15">Binds 1 zinc ion per subunit.</text>
</comment>
<evidence type="ECO:0000313" key="21">
    <source>
        <dbReference type="Proteomes" id="UP000567099"/>
    </source>
</evidence>
<reference evidence="19 22" key="3">
    <citation type="submission" date="2020-08" db="EMBL/GenBank/DDBJ databases">
        <title>Genomic Encyclopedia of Type Strains, Phase IV (KMG-V): Genome sequencing to study the core and pangenomes of soil and plant-associated prokaryotes.</title>
        <authorList>
            <person name="Whitman W."/>
        </authorList>
    </citation>
    <scope>NUCLEOTIDE SEQUENCE [LARGE SCALE GENOMIC DNA]</scope>
    <source>
        <strain evidence="18 21">C13</strain>
        <strain evidence="19 22">D1</strain>
    </source>
</reference>
<evidence type="ECO:0000256" key="2">
    <source>
        <dbReference type="ARBA" id="ARBA00004496"/>
    </source>
</evidence>
<evidence type="ECO:0000256" key="12">
    <source>
        <dbReference type="ARBA" id="ARBA00022917"/>
    </source>
</evidence>
<keyword evidence="12 15" id="KW-0648">Protein biosynthesis</keyword>
<dbReference type="PROSITE" id="PS50886">
    <property type="entry name" value="TRBD"/>
    <property type="match status" value="1"/>
</dbReference>
<evidence type="ECO:0000256" key="13">
    <source>
        <dbReference type="ARBA" id="ARBA00023146"/>
    </source>
</evidence>
<evidence type="ECO:0000313" key="17">
    <source>
        <dbReference type="EMBL" id="AVB76143.1"/>
    </source>
</evidence>
<evidence type="ECO:0000256" key="14">
    <source>
        <dbReference type="ARBA" id="ARBA00047364"/>
    </source>
</evidence>
<dbReference type="GO" id="GO:0006431">
    <property type="term" value="P:methionyl-tRNA aminoacylation"/>
    <property type="evidence" value="ECO:0007669"/>
    <property type="project" value="UniProtKB-UniRule"/>
</dbReference>
<protein>
    <recommendedName>
        <fullName evidence="15">Methionine--tRNA ligase</fullName>
        <ecNumber evidence="15">6.1.1.10</ecNumber>
    </recommendedName>
    <alternativeName>
        <fullName evidence="15">Methionyl-tRNA synthetase</fullName>
        <shortName evidence="15">MetRS</shortName>
    </alternativeName>
</protein>